<name>A0ABP5U8D1_9ACTN</name>
<dbReference type="InterPro" id="IPR050261">
    <property type="entry name" value="FrsA_esterase"/>
</dbReference>
<dbReference type="Gene3D" id="3.40.50.1820">
    <property type="entry name" value="alpha/beta hydrolase"/>
    <property type="match status" value="1"/>
</dbReference>
<proteinExistence type="inferred from homology"/>
<dbReference type="PANTHER" id="PTHR22946">
    <property type="entry name" value="DIENELACTONE HYDROLASE DOMAIN-CONTAINING PROTEIN-RELATED"/>
    <property type="match status" value="1"/>
</dbReference>
<keyword evidence="3" id="KW-0378">Hydrolase</keyword>
<dbReference type="SUPFAM" id="SSF53474">
    <property type="entry name" value="alpha/beta-Hydrolases"/>
    <property type="match status" value="1"/>
</dbReference>
<sequence>MTDFSAAHQQLIDVVAERPGARIEEAVVAYEHDGQALEGFAVHDAAASGPKAAVIVIHDWTGLREYPKARAHMLARLGYYAFAADVYGVGRRFDNATDSAAEAGKYYGNPALMRGRVRAAYDMVASNPAVDKDRIAVIGYCFGGSCALEFARTGAALKGVVSYHGALIAHEPAEVDAITAALLICAGGSDEVVPDQAIVAFAGELRTRPALDWQVNLYAGAEHGFTLVGTPHYSPVADGRSWRDSTGFLAEVLA</sequence>
<organism evidence="3 4">
    <name type="scientific">Dactylosporangium salmoneum</name>
    <dbReference type="NCBI Taxonomy" id="53361"/>
    <lineage>
        <taxon>Bacteria</taxon>
        <taxon>Bacillati</taxon>
        <taxon>Actinomycetota</taxon>
        <taxon>Actinomycetes</taxon>
        <taxon>Micromonosporales</taxon>
        <taxon>Micromonosporaceae</taxon>
        <taxon>Dactylosporangium</taxon>
    </lineage>
</organism>
<reference evidence="4" key="1">
    <citation type="journal article" date="2019" name="Int. J. Syst. Evol. Microbiol.">
        <title>The Global Catalogue of Microorganisms (GCM) 10K type strain sequencing project: providing services to taxonomists for standard genome sequencing and annotation.</title>
        <authorList>
            <consortium name="The Broad Institute Genomics Platform"/>
            <consortium name="The Broad Institute Genome Sequencing Center for Infectious Disease"/>
            <person name="Wu L."/>
            <person name="Ma J."/>
        </authorList>
    </citation>
    <scope>NUCLEOTIDE SEQUENCE [LARGE SCALE GENOMIC DNA]</scope>
    <source>
        <strain evidence="4">JCM 3272</strain>
    </source>
</reference>
<evidence type="ECO:0000313" key="3">
    <source>
        <dbReference type="EMBL" id="GAA2371562.1"/>
    </source>
</evidence>
<keyword evidence="4" id="KW-1185">Reference proteome</keyword>
<comment type="similarity">
    <text evidence="1">Belongs to the AB hydrolase superfamily.</text>
</comment>
<evidence type="ECO:0000259" key="2">
    <source>
        <dbReference type="Pfam" id="PF01738"/>
    </source>
</evidence>
<dbReference type="InterPro" id="IPR029058">
    <property type="entry name" value="AB_hydrolase_fold"/>
</dbReference>
<accession>A0ABP5U8D1</accession>
<dbReference type="Pfam" id="PF01738">
    <property type="entry name" value="DLH"/>
    <property type="match status" value="1"/>
</dbReference>
<comment type="caution">
    <text evidence="3">The sequence shown here is derived from an EMBL/GenBank/DDBJ whole genome shotgun (WGS) entry which is preliminary data.</text>
</comment>
<dbReference type="EMBL" id="BAAARV010000071">
    <property type="protein sequence ID" value="GAA2371562.1"/>
    <property type="molecule type" value="Genomic_DNA"/>
</dbReference>
<dbReference type="InterPro" id="IPR002925">
    <property type="entry name" value="Dienelactn_hydro"/>
</dbReference>
<dbReference type="RefSeq" id="WP_344617182.1">
    <property type="nucleotide sequence ID" value="NZ_BAAARV010000071.1"/>
</dbReference>
<feature type="domain" description="Dienelactone hydrolase" evidence="2">
    <location>
        <begin position="41"/>
        <end position="252"/>
    </location>
</feature>
<dbReference type="GO" id="GO:0016787">
    <property type="term" value="F:hydrolase activity"/>
    <property type="evidence" value="ECO:0007669"/>
    <property type="project" value="UniProtKB-KW"/>
</dbReference>
<dbReference type="Proteomes" id="UP001501444">
    <property type="component" value="Unassembled WGS sequence"/>
</dbReference>
<evidence type="ECO:0000256" key="1">
    <source>
        <dbReference type="ARBA" id="ARBA00008645"/>
    </source>
</evidence>
<protein>
    <submittedName>
        <fullName evidence="3">Dienelactone hydrolase family protein</fullName>
    </submittedName>
</protein>
<evidence type="ECO:0000313" key="4">
    <source>
        <dbReference type="Proteomes" id="UP001501444"/>
    </source>
</evidence>
<gene>
    <name evidence="3" type="ORF">GCM10010170_073150</name>
</gene>
<dbReference type="PANTHER" id="PTHR22946:SF0">
    <property type="entry name" value="DIENELACTONE HYDROLASE DOMAIN-CONTAINING PROTEIN"/>
    <property type="match status" value="1"/>
</dbReference>